<evidence type="ECO:0000256" key="3">
    <source>
        <dbReference type="ARBA" id="ARBA00011738"/>
    </source>
</evidence>
<evidence type="ECO:0000313" key="11">
    <source>
        <dbReference type="Proteomes" id="UP000295507"/>
    </source>
</evidence>
<comment type="subunit">
    <text evidence="3">Homodimer.</text>
</comment>
<evidence type="ECO:0000313" key="10">
    <source>
        <dbReference type="EMBL" id="TCU32834.1"/>
    </source>
</evidence>
<evidence type="ECO:0000259" key="9">
    <source>
        <dbReference type="Pfam" id="PF00155"/>
    </source>
</evidence>
<dbReference type="InterPro" id="IPR004838">
    <property type="entry name" value="NHTrfase_class1_PyrdxlP-BS"/>
</dbReference>
<feature type="domain" description="Aminotransferase class I/classII large" evidence="9">
    <location>
        <begin position="30"/>
        <end position="386"/>
    </location>
</feature>
<dbReference type="EC" id="2.6.1.-" evidence="8"/>
<dbReference type="InterPro" id="IPR015422">
    <property type="entry name" value="PyrdxlP-dep_Trfase_small"/>
</dbReference>
<comment type="similarity">
    <text evidence="2 8">Belongs to the class-I pyridoxal-phosphate-dependent aminotransferase family.</text>
</comment>
<evidence type="ECO:0000256" key="7">
    <source>
        <dbReference type="ARBA" id="ARBA00049185"/>
    </source>
</evidence>
<evidence type="ECO:0000256" key="6">
    <source>
        <dbReference type="ARBA" id="ARBA00022898"/>
    </source>
</evidence>
<dbReference type="Proteomes" id="UP000295507">
    <property type="component" value="Unassembled WGS sequence"/>
</dbReference>
<comment type="cofactor">
    <cofactor evidence="1 8">
        <name>pyridoxal 5'-phosphate</name>
        <dbReference type="ChEBI" id="CHEBI:597326"/>
    </cofactor>
</comment>
<dbReference type="CDD" id="cd00609">
    <property type="entry name" value="AAT_like"/>
    <property type="match status" value="1"/>
</dbReference>
<evidence type="ECO:0000256" key="5">
    <source>
        <dbReference type="ARBA" id="ARBA00022679"/>
    </source>
</evidence>
<dbReference type="SUPFAM" id="SSF53383">
    <property type="entry name" value="PLP-dependent transferases"/>
    <property type="match status" value="1"/>
</dbReference>
<dbReference type="Pfam" id="PF00155">
    <property type="entry name" value="Aminotran_1_2"/>
    <property type="match status" value="1"/>
</dbReference>
<evidence type="ECO:0000256" key="4">
    <source>
        <dbReference type="ARBA" id="ARBA00022576"/>
    </source>
</evidence>
<name>A0A4R3RE75_9HYPH</name>
<comment type="catalytic activity">
    <reaction evidence="7">
        <text>L-aspartate + 2-oxoglutarate = oxaloacetate + L-glutamate</text>
        <dbReference type="Rhea" id="RHEA:21824"/>
        <dbReference type="ChEBI" id="CHEBI:16452"/>
        <dbReference type="ChEBI" id="CHEBI:16810"/>
        <dbReference type="ChEBI" id="CHEBI:29985"/>
        <dbReference type="ChEBI" id="CHEBI:29991"/>
        <dbReference type="EC" id="2.6.1.1"/>
    </reaction>
</comment>
<dbReference type="GO" id="GO:0004069">
    <property type="term" value="F:L-aspartate:2-oxoglutarate aminotransferase activity"/>
    <property type="evidence" value="ECO:0007669"/>
    <property type="project" value="UniProtKB-EC"/>
</dbReference>
<accession>A0A4R3RE75</accession>
<dbReference type="FunFam" id="3.40.640.10:FF:000033">
    <property type="entry name" value="Aspartate aminotransferase"/>
    <property type="match status" value="1"/>
</dbReference>
<organism evidence="10 11">
    <name type="scientific">Rhizobium azibense</name>
    <dbReference type="NCBI Taxonomy" id="1136135"/>
    <lineage>
        <taxon>Bacteria</taxon>
        <taxon>Pseudomonadati</taxon>
        <taxon>Pseudomonadota</taxon>
        <taxon>Alphaproteobacteria</taxon>
        <taxon>Hyphomicrobiales</taxon>
        <taxon>Rhizobiaceae</taxon>
        <taxon>Rhizobium/Agrobacterium group</taxon>
        <taxon>Rhizobium</taxon>
    </lineage>
</organism>
<dbReference type="InterPro" id="IPR015421">
    <property type="entry name" value="PyrdxlP-dep_Trfase_major"/>
</dbReference>
<keyword evidence="5 8" id="KW-0808">Transferase</keyword>
<protein>
    <recommendedName>
        <fullName evidence="8">Aminotransferase</fullName>
        <ecNumber evidence="8">2.6.1.-</ecNumber>
    </recommendedName>
</protein>
<dbReference type="Gene3D" id="3.40.640.10">
    <property type="entry name" value="Type I PLP-dependent aspartate aminotransferase-like (Major domain)"/>
    <property type="match status" value="1"/>
</dbReference>
<dbReference type="InterPro" id="IPR015424">
    <property type="entry name" value="PyrdxlP-dep_Trfase"/>
</dbReference>
<reference evidence="10 11" key="1">
    <citation type="submission" date="2019-03" db="EMBL/GenBank/DDBJ databases">
        <title>Genomic Encyclopedia of Type Strains, Phase IV (KMG-V): Genome sequencing to study the core and pangenomes of soil and plant-associated prokaryotes.</title>
        <authorList>
            <person name="Whitman W."/>
        </authorList>
    </citation>
    <scope>NUCLEOTIDE SEQUENCE [LARGE SCALE GENOMIC DNA]</scope>
    <source>
        <strain evidence="10 11">IE4868</strain>
    </source>
</reference>
<dbReference type="PANTHER" id="PTHR46383">
    <property type="entry name" value="ASPARTATE AMINOTRANSFERASE"/>
    <property type="match status" value="1"/>
</dbReference>
<dbReference type="EMBL" id="SMBK01000018">
    <property type="protein sequence ID" value="TCU32834.1"/>
    <property type="molecule type" value="Genomic_DNA"/>
</dbReference>
<dbReference type="RefSeq" id="WP_132553364.1">
    <property type="nucleotide sequence ID" value="NZ_SMBK01000018.1"/>
</dbReference>
<evidence type="ECO:0000256" key="1">
    <source>
        <dbReference type="ARBA" id="ARBA00001933"/>
    </source>
</evidence>
<dbReference type="PROSITE" id="PS00105">
    <property type="entry name" value="AA_TRANSFER_CLASS_1"/>
    <property type="match status" value="1"/>
</dbReference>
<evidence type="ECO:0000256" key="2">
    <source>
        <dbReference type="ARBA" id="ARBA00007441"/>
    </source>
</evidence>
<proteinExistence type="inferred from homology"/>
<gene>
    <name evidence="10" type="ORF">EV129_11856</name>
</gene>
<evidence type="ECO:0000256" key="8">
    <source>
        <dbReference type="RuleBase" id="RU000481"/>
    </source>
</evidence>
<dbReference type="InterPro" id="IPR004839">
    <property type="entry name" value="Aminotransferase_I/II_large"/>
</dbReference>
<dbReference type="GO" id="GO:0030170">
    <property type="term" value="F:pyridoxal phosphate binding"/>
    <property type="evidence" value="ECO:0007669"/>
    <property type="project" value="InterPro"/>
</dbReference>
<dbReference type="GO" id="GO:0006520">
    <property type="term" value="P:amino acid metabolic process"/>
    <property type="evidence" value="ECO:0007669"/>
    <property type="project" value="InterPro"/>
</dbReference>
<keyword evidence="6" id="KW-0663">Pyridoxal phosphate</keyword>
<dbReference type="AlphaFoldDB" id="A0A4R3RE75"/>
<dbReference type="PANTHER" id="PTHR46383:SF1">
    <property type="entry name" value="ASPARTATE AMINOTRANSFERASE"/>
    <property type="match status" value="1"/>
</dbReference>
<sequence>MLAQRTSLFDSSGTATARAAAKVAAAAGRNIIDMTAGEIWIELAPTIREGAIDAINRGVNRYTDTIGMMELREALAWKVSLDTGMIWKAEEVSVTSGAKQALFNAAMVLLNPGDEVIIPAPYWTTFPAQVLIAGGVPVFVGTRSSGYVPRVDDIKAAVTERTRVIVVNTPGNPTGAVYDVETLIAIAQLVINRNLWIIFDECYGNFVYGHYTHHSIVSVAPEVRSRTIIVNSFSKSLALTGWRIGYLAGPKEVINAMKALQSHTTSNPNVIAQHAVLAHLQRDDGGYENKLRSQLTGARQVGLNVLSSMTRIPVPEAQGGFYFYLDLSGLLGPPPLTNGAKKTADDVVNTLLSEAGVAAVSGTAFGDTIGLRLSYGIPTEELETGLIRLVEVLDAWNDTTI</sequence>
<comment type="caution">
    <text evidence="10">The sequence shown here is derived from an EMBL/GenBank/DDBJ whole genome shotgun (WGS) entry which is preliminary data.</text>
</comment>
<dbReference type="Gene3D" id="3.90.1150.10">
    <property type="entry name" value="Aspartate Aminotransferase, domain 1"/>
    <property type="match status" value="1"/>
</dbReference>
<keyword evidence="4 8" id="KW-0032">Aminotransferase</keyword>
<dbReference type="InterPro" id="IPR050596">
    <property type="entry name" value="AspAT/PAT-like"/>
</dbReference>